<evidence type="ECO:0000313" key="1">
    <source>
        <dbReference type="EMBL" id="MBB6472686.1"/>
    </source>
</evidence>
<organism evidence="1 2">
    <name type="scientific">Sphaerisporangium rubeum</name>
    <dbReference type="NCBI Taxonomy" id="321317"/>
    <lineage>
        <taxon>Bacteria</taxon>
        <taxon>Bacillati</taxon>
        <taxon>Actinomycetota</taxon>
        <taxon>Actinomycetes</taxon>
        <taxon>Streptosporangiales</taxon>
        <taxon>Streptosporangiaceae</taxon>
        <taxon>Sphaerisporangium</taxon>
    </lineage>
</organism>
<dbReference type="EMBL" id="JACHIU010000001">
    <property type="protein sequence ID" value="MBB6472686.1"/>
    <property type="molecule type" value="Genomic_DNA"/>
</dbReference>
<keyword evidence="2" id="KW-1185">Reference proteome</keyword>
<accession>A0A7X0M7C0</accession>
<dbReference type="Pfam" id="PF09844">
    <property type="entry name" value="DUF2071"/>
    <property type="match status" value="1"/>
</dbReference>
<protein>
    <recommendedName>
        <fullName evidence="3">DUF2071 domain-containing protein</fullName>
    </recommendedName>
</protein>
<evidence type="ECO:0008006" key="3">
    <source>
        <dbReference type="Google" id="ProtNLM"/>
    </source>
</evidence>
<dbReference type="SUPFAM" id="SSF160104">
    <property type="entry name" value="Acetoacetate decarboxylase-like"/>
    <property type="match status" value="1"/>
</dbReference>
<dbReference type="InterPro" id="IPR023375">
    <property type="entry name" value="ADC_dom_sf"/>
</dbReference>
<dbReference type="PANTHER" id="PTHR39186">
    <property type="entry name" value="DUF2071 FAMILY PROTEIN"/>
    <property type="match status" value="1"/>
</dbReference>
<evidence type="ECO:0000313" key="2">
    <source>
        <dbReference type="Proteomes" id="UP000555564"/>
    </source>
</evidence>
<reference evidence="1 2" key="1">
    <citation type="submission" date="2020-08" db="EMBL/GenBank/DDBJ databases">
        <title>Sequencing the genomes of 1000 actinobacteria strains.</title>
        <authorList>
            <person name="Klenk H.-P."/>
        </authorList>
    </citation>
    <scope>NUCLEOTIDE SEQUENCE [LARGE SCALE GENOMIC DNA]</scope>
    <source>
        <strain evidence="1 2">DSM 44936</strain>
    </source>
</reference>
<dbReference type="Proteomes" id="UP000555564">
    <property type="component" value="Unassembled WGS sequence"/>
</dbReference>
<proteinExistence type="predicted"/>
<comment type="caution">
    <text evidence="1">The sequence shown here is derived from an EMBL/GenBank/DDBJ whole genome shotgun (WGS) entry which is preliminary data.</text>
</comment>
<name>A0A7X0M7C0_9ACTN</name>
<dbReference type="AlphaFoldDB" id="A0A7X0M7C0"/>
<dbReference type="RefSeq" id="WP_184979963.1">
    <property type="nucleotide sequence ID" value="NZ_BAAALO010000030.1"/>
</dbReference>
<gene>
    <name evidence="1" type="ORF">BJ992_002117</name>
</gene>
<sequence length="239" mass="26804">MAVRHGERVRVPVMYQDWLDITFIHWRYPVEPIQRMLPDGLTVDSFDGSAWVGLTPLLMSDVRPPGVPAIPWLSRFPETNVRTYARDAEGRTGLWFLSLDAARLPAVLTARATYRLPYHWAAMSVTGTSTRRVYRSHRHRSAGAHCHAEVELGSPLAAPGERAELLTGFLTERYRLFTVIAGRLAHAEVEHVPWPLHEARLRHLDQDLLQAASLPAPGGTPLVHASPGVRVRVGPWSLR</sequence>
<dbReference type="PANTHER" id="PTHR39186:SF1">
    <property type="entry name" value="DUF2071 DOMAIN-CONTAINING PROTEIN"/>
    <property type="match status" value="1"/>
</dbReference>
<dbReference type="InterPro" id="IPR018644">
    <property type="entry name" value="DUF2071"/>
</dbReference>